<dbReference type="InterPro" id="IPR029052">
    <property type="entry name" value="Metallo-depent_PP-like"/>
</dbReference>
<evidence type="ECO:0000259" key="1">
    <source>
        <dbReference type="Pfam" id="PF00149"/>
    </source>
</evidence>
<sequence>MDRRKFIGRLGAGTTATVLPSMMLSFGTSGQGNHKTKPLVFGIVADVHKDLMPDADERLEKFISEAQKRKVDYIIQLGDFCMADDKNQDFMDIWKTFKGPKYHVLGNHDMDRNSKKEMLEFWDMPKTYYSYDFHGFHFVVLDANFLYKDGVFVDYEKSNFYVDNSYRTFIDEEQMEWLKADLEATMAPTVIFSHQSLWHYQWGVKNRLALQKIVEAHKEKIICCMNGHNHIDFHHHQNGIDYLEINSMSYQWMEDKYKNTQRYPKALYEQYKWLPNMATYKDPLYAFATLDPKGTLSLEGVKSVWVQPSPYAMGMPKSIYGNEYSPEISDYQLKFGSG</sequence>
<dbReference type="InterPro" id="IPR051918">
    <property type="entry name" value="STPP_CPPED1"/>
</dbReference>
<dbReference type="PANTHER" id="PTHR43143:SF1">
    <property type="entry name" value="SERINE_THREONINE-PROTEIN PHOSPHATASE CPPED1"/>
    <property type="match status" value="1"/>
</dbReference>
<dbReference type="Proteomes" id="UP000276603">
    <property type="component" value="Unassembled WGS sequence"/>
</dbReference>
<reference evidence="2 3" key="1">
    <citation type="submission" date="2018-10" db="EMBL/GenBank/DDBJ databases">
        <title>Ulvibacterium marinum gen. nov., sp. nov., a novel marine bacterium of the family Flavobacteriaceae, isolated from a culture of the green alga Ulva prolifera.</title>
        <authorList>
            <person name="Zhang Z."/>
        </authorList>
    </citation>
    <scope>NUCLEOTIDE SEQUENCE [LARGE SCALE GENOMIC DNA]</scope>
    <source>
        <strain evidence="2 3">CCMM003</strain>
    </source>
</reference>
<dbReference type="Pfam" id="PF00149">
    <property type="entry name" value="Metallophos"/>
    <property type="match status" value="1"/>
</dbReference>
<evidence type="ECO:0000313" key="2">
    <source>
        <dbReference type="EMBL" id="RKN80352.1"/>
    </source>
</evidence>
<dbReference type="GO" id="GO:0016787">
    <property type="term" value="F:hydrolase activity"/>
    <property type="evidence" value="ECO:0007669"/>
    <property type="project" value="InterPro"/>
</dbReference>
<keyword evidence="3" id="KW-1185">Reference proteome</keyword>
<dbReference type="AlphaFoldDB" id="A0A3B0C3J5"/>
<gene>
    <name evidence="2" type="ORF">D7Z94_15665</name>
</gene>
<dbReference type="Gene3D" id="3.60.21.10">
    <property type="match status" value="1"/>
</dbReference>
<dbReference type="PANTHER" id="PTHR43143">
    <property type="entry name" value="METALLOPHOSPHOESTERASE, CALCINEURIN SUPERFAMILY"/>
    <property type="match status" value="1"/>
</dbReference>
<dbReference type="InterPro" id="IPR004843">
    <property type="entry name" value="Calcineurin-like_PHP"/>
</dbReference>
<dbReference type="EMBL" id="RBCJ01000003">
    <property type="protein sequence ID" value="RKN80352.1"/>
    <property type="molecule type" value="Genomic_DNA"/>
</dbReference>
<name>A0A3B0C3J5_9FLAO</name>
<organism evidence="2 3">
    <name type="scientific">Ulvibacterium marinum</name>
    <dbReference type="NCBI Taxonomy" id="2419782"/>
    <lineage>
        <taxon>Bacteria</taxon>
        <taxon>Pseudomonadati</taxon>
        <taxon>Bacteroidota</taxon>
        <taxon>Flavobacteriia</taxon>
        <taxon>Flavobacteriales</taxon>
        <taxon>Flavobacteriaceae</taxon>
        <taxon>Ulvibacterium</taxon>
    </lineage>
</organism>
<comment type="caution">
    <text evidence="2">The sequence shown here is derived from an EMBL/GenBank/DDBJ whole genome shotgun (WGS) entry which is preliminary data.</text>
</comment>
<dbReference type="OrthoDB" id="9816081at2"/>
<feature type="domain" description="Calcineurin-like phosphoesterase" evidence="1">
    <location>
        <begin position="41"/>
        <end position="231"/>
    </location>
</feature>
<proteinExistence type="predicted"/>
<dbReference type="RefSeq" id="WP_120713162.1">
    <property type="nucleotide sequence ID" value="NZ_RBCJ01000003.1"/>
</dbReference>
<evidence type="ECO:0000313" key="3">
    <source>
        <dbReference type="Proteomes" id="UP000276603"/>
    </source>
</evidence>
<accession>A0A3B0C3J5</accession>
<dbReference type="SUPFAM" id="SSF56300">
    <property type="entry name" value="Metallo-dependent phosphatases"/>
    <property type="match status" value="1"/>
</dbReference>
<protein>
    <submittedName>
        <fullName evidence="2">Metallophosphoesterase</fullName>
    </submittedName>
</protein>